<comment type="caution">
    <text evidence="6">The sequence shown here is derived from an EMBL/GenBank/DDBJ whole genome shotgun (WGS) entry which is preliminary data.</text>
</comment>
<dbReference type="SUPFAM" id="SSF46785">
    <property type="entry name" value="Winged helix' DNA-binding domain"/>
    <property type="match status" value="1"/>
</dbReference>
<dbReference type="InterPro" id="IPR036390">
    <property type="entry name" value="WH_DNA-bd_sf"/>
</dbReference>
<feature type="domain" description="HTH lysR-type" evidence="5">
    <location>
        <begin position="1"/>
        <end position="59"/>
    </location>
</feature>
<dbReference type="eggNOG" id="COG0583">
    <property type="taxonomic scope" value="Bacteria"/>
</dbReference>
<dbReference type="EMBL" id="AFIG01000001">
    <property type="protein sequence ID" value="EGL54970.1"/>
    <property type="molecule type" value="Genomic_DNA"/>
</dbReference>
<reference evidence="6 7" key="1">
    <citation type="journal article" date="2011" name="J. Bacteriol.">
        <title>Draft genome sequence of Methylophaga aminisulfidivorans MP T.</title>
        <authorList>
            <person name="Han G.H."/>
            <person name="Kim W."/>
            <person name="Chun J."/>
            <person name="Kim S.W."/>
        </authorList>
    </citation>
    <scope>NUCLEOTIDE SEQUENCE [LARGE SCALE GENOMIC DNA]</scope>
    <source>
        <strain evidence="7">MP(T)</strain>
    </source>
</reference>
<evidence type="ECO:0000256" key="2">
    <source>
        <dbReference type="ARBA" id="ARBA00023015"/>
    </source>
</evidence>
<evidence type="ECO:0000256" key="4">
    <source>
        <dbReference type="ARBA" id="ARBA00023163"/>
    </source>
</evidence>
<organism evidence="6 7">
    <name type="scientific">Methylophaga aminisulfidivorans MP</name>
    <dbReference type="NCBI Taxonomy" id="1026882"/>
    <lineage>
        <taxon>Bacteria</taxon>
        <taxon>Pseudomonadati</taxon>
        <taxon>Pseudomonadota</taxon>
        <taxon>Gammaproteobacteria</taxon>
        <taxon>Thiotrichales</taxon>
        <taxon>Piscirickettsiaceae</taxon>
        <taxon>Methylophaga</taxon>
    </lineage>
</organism>
<dbReference type="PANTHER" id="PTHR30537:SF72">
    <property type="entry name" value="LYSR FAMILY TRANSCRIPTIONAL REGULATOR"/>
    <property type="match status" value="1"/>
</dbReference>
<dbReference type="InterPro" id="IPR036388">
    <property type="entry name" value="WH-like_DNA-bd_sf"/>
</dbReference>
<dbReference type="PROSITE" id="PS50931">
    <property type="entry name" value="HTH_LYSR"/>
    <property type="match status" value="1"/>
</dbReference>
<proteinExistence type="inferred from homology"/>
<dbReference type="GO" id="GO:0006351">
    <property type="term" value="P:DNA-templated transcription"/>
    <property type="evidence" value="ECO:0007669"/>
    <property type="project" value="TreeGrafter"/>
</dbReference>
<evidence type="ECO:0000313" key="7">
    <source>
        <dbReference type="Proteomes" id="UP000003544"/>
    </source>
</evidence>
<dbReference type="PANTHER" id="PTHR30537">
    <property type="entry name" value="HTH-TYPE TRANSCRIPTIONAL REGULATOR"/>
    <property type="match status" value="1"/>
</dbReference>
<dbReference type="InterPro" id="IPR058163">
    <property type="entry name" value="LysR-type_TF_proteobact-type"/>
</dbReference>
<dbReference type="GO" id="GO:0003700">
    <property type="term" value="F:DNA-binding transcription factor activity"/>
    <property type="evidence" value="ECO:0007669"/>
    <property type="project" value="InterPro"/>
</dbReference>
<evidence type="ECO:0000313" key="6">
    <source>
        <dbReference type="EMBL" id="EGL54970.1"/>
    </source>
</evidence>
<dbReference type="STRING" id="1026882.MAMP_01964"/>
<dbReference type="InterPro" id="IPR000847">
    <property type="entry name" value="LysR_HTH_N"/>
</dbReference>
<dbReference type="Proteomes" id="UP000003544">
    <property type="component" value="Unassembled WGS sequence"/>
</dbReference>
<sequence length="299" mass="33891">MDKLENMKRFVTVVQTGSFTRAADVLGLPKSSVSEAVKSLEQQIKTRLLQRSTRQIHLTHDGEIYLEKCLSILDQVDMLDTHFLHPSQLSGTLHIDMPSRFAANIILPNLHDWYDSYPNINIKLSCHDQRTDLIKDGIDCVIRADQLEDSSLIARPLLMLSTINCVSSNYADKYGVPMSLNDLHHHVLIDYAQNLQTQTPVFEYVKEEVVHHLPMTSKLQVNSTDAYLFSCLSGLGLAQIPDLSARSYIESGELIEVLPDLKAPAIPISIIYPSRRQIPKRLSLFMDWLEAQTKKVRPD</sequence>
<comment type="similarity">
    <text evidence="1">Belongs to the LysR transcriptional regulatory family.</text>
</comment>
<dbReference type="Pfam" id="PF00126">
    <property type="entry name" value="HTH_1"/>
    <property type="match status" value="1"/>
</dbReference>
<keyword evidence="4" id="KW-0804">Transcription</keyword>
<dbReference type="GO" id="GO:0043565">
    <property type="term" value="F:sequence-specific DNA binding"/>
    <property type="evidence" value="ECO:0007669"/>
    <property type="project" value="TreeGrafter"/>
</dbReference>
<accession>F5SX77</accession>
<dbReference type="Gene3D" id="3.40.190.290">
    <property type="match status" value="1"/>
</dbReference>
<gene>
    <name evidence="6" type="ORF">MAMP_01964</name>
</gene>
<dbReference type="InterPro" id="IPR005119">
    <property type="entry name" value="LysR_subst-bd"/>
</dbReference>
<keyword evidence="7" id="KW-1185">Reference proteome</keyword>
<dbReference type="AlphaFoldDB" id="F5SX77"/>
<dbReference type="Gene3D" id="1.10.10.10">
    <property type="entry name" value="Winged helix-like DNA-binding domain superfamily/Winged helix DNA-binding domain"/>
    <property type="match status" value="1"/>
</dbReference>
<name>F5SX77_9GAMM</name>
<evidence type="ECO:0000256" key="1">
    <source>
        <dbReference type="ARBA" id="ARBA00009437"/>
    </source>
</evidence>
<dbReference type="FunFam" id="1.10.10.10:FF:000001">
    <property type="entry name" value="LysR family transcriptional regulator"/>
    <property type="match status" value="1"/>
</dbReference>
<keyword evidence="3" id="KW-0238">DNA-binding</keyword>
<evidence type="ECO:0000256" key="3">
    <source>
        <dbReference type="ARBA" id="ARBA00023125"/>
    </source>
</evidence>
<dbReference type="Pfam" id="PF03466">
    <property type="entry name" value="LysR_substrate"/>
    <property type="match status" value="1"/>
</dbReference>
<protein>
    <submittedName>
        <fullName evidence="6">Transcriptional regulator, LysR family protein</fullName>
    </submittedName>
</protein>
<dbReference type="SUPFAM" id="SSF53850">
    <property type="entry name" value="Periplasmic binding protein-like II"/>
    <property type="match status" value="1"/>
</dbReference>
<keyword evidence="2" id="KW-0805">Transcription regulation</keyword>
<dbReference type="CDD" id="cd08472">
    <property type="entry name" value="PBP2_CrgA_like_3"/>
    <property type="match status" value="1"/>
</dbReference>
<evidence type="ECO:0000259" key="5">
    <source>
        <dbReference type="PROSITE" id="PS50931"/>
    </source>
</evidence>